<gene>
    <name evidence="1" type="ORF">EH198_17790</name>
</gene>
<sequence>MKLTKNQLRNVMAYFLTLRDCAKEEGLKQNEDWADKQYRAYRELYMGIVENEKRPIGVGADKPFMTFKIIIKSRLPLFEGNCNGKCG</sequence>
<reference evidence="1 2" key="1">
    <citation type="submission" date="2018-11" db="EMBL/GenBank/DDBJ databases">
        <title>Genome sequence of strain 7197.</title>
        <authorList>
            <person name="Gao J."/>
            <person name="Sun J."/>
        </authorList>
    </citation>
    <scope>NUCLEOTIDE SEQUENCE [LARGE SCALE GENOMIC DNA]</scope>
    <source>
        <strain evidence="1 2">7197</strain>
    </source>
</reference>
<protein>
    <submittedName>
        <fullName evidence="1">Uncharacterized protein</fullName>
    </submittedName>
</protein>
<dbReference type="Proteomes" id="UP000282529">
    <property type="component" value="Unassembled WGS sequence"/>
</dbReference>
<comment type="caution">
    <text evidence="1">The sequence shown here is derived from an EMBL/GenBank/DDBJ whole genome shotgun (WGS) entry which is preliminary data.</text>
</comment>
<keyword evidence="2" id="KW-1185">Reference proteome</keyword>
<evidence type="ECO:0000313" key="2">
    <source>
        <dbReference type="Proteomes" id="UP000282529"/>
    </source>
</evidence>
<accession>A0A3N9P169</accession>
<proteinExistence type="predicted"/>
<organism evidence="1 2">
    <name type="scientific">Paenibacillus rhizophilus</name>
    <dbReference type="NCBI Taxonomy" id="1850366"/>
    <lineage>
        <taxon>Bacteria</taxon>
        <taxon>Bacillati</taxon>
        <taxon>Bacillota</taxon>
        <taxon>Bacilli</taxon>
        <taxon>Bacillales</taxon>
        <taxon>Paenibacillaceae</taxon>
        <taxon>Paenibacillus</taxon>
    </lineage>
</organism>
<evidence type="ECO:0000313" key="1">
    <source>
        <dbReference type="EMBL" id="RQW09933.1"/>
    </source>
</evidence>
<dbReference type="AlphaFoldDB" id="A0A3N9P169"/>
<dbReference type="EMBL" id="RQPI01000011">
    <property type="protein sequence ID" value="RQW09933.1"/>
    <property type="molecule type" value="Genomic_DNA"/>
</dbReference>
<dbReference type="OrthoDB" id="2629418at2"/>
<dbReference type="RefSeq" id="WP_124696853.1">
    <property type="nucleotide sequence ID" value="NZ_JBHUFE010000041.1"/>
</dbReference>
<name>A0A3N9P169_9BACL</name>